<evidence type="ECO:0000313" key="9">
    <source>
        <dbReference type="Proteomes" id="UP001162891"/>
    </source>
</evidence>
<feature type="transmembrane region" description="Helical" evidence="6">
    <location>
        <begin position="317"/>
        <end position="339"/>
    </location>
</feature>
<dbReference type="RefSeq" id="WP_248354256.1">
    <property type="nucleotide sequence ID" value="NZ_AP025591.1"/>
</dbReference>
<feature type="transmembrane region" description="Helical" evidence="6">
    <location>
        <begin position="244"/>
        <end position="262"/>
    </location>
</feature>
<comment type="subcellular location">
    <subcellularLocation>
        <location evidence="1">Cell membrane</location>
        <topology evidence="1">Multi-pass membrane protein</topology>
    </subcellularLocation>
</comment>
<keyword evidence="4 6" id="KW-1133">Transmembrane helix</keyword>
<evidence type="ECO:0000256" key="1">
    <source>
        <dbReference type="ARBA" id="ARBA00004651"/>
    </source>
</evidence>
<evidence type="ECO:0000256" key="2">
    <source>
        <dbReference type="ARBA" id="ARBA00022475"/>
    </source>
</evidence>
<dbReference type="PANTHER" id="PTHR30294:SF38">
    <property type="entry name" value="TRANSPORT PERMEASE PROTEIN"/>
    <property type="match status" value="1"/>
</dbReference>
<evidence type="ECO:0000313" key="8">
    <source>
        <dbReference type="EMBL" id="BDG05427.1"/>
    </source>
</evidence>
<dbReference type="Proteomes" id="UP001162891">
    <property type="component" value="Chromosome"/>
</dbReference>
<proteinExistence type="predicted"/>
<protein>
    <recommendedName>
        <fullName evidence="7">ABC-2 type transporter transmembrane domain-containing protein</fullName>
    </recommendedName>
</protein>
<keyword evidence="5 6" id="KW-0472">Membrane</keyword>
<keyword evidence="3 6" id="KW-0812">Transmembrane</keyword>
<name>A0ABM7X0U7_9BACT</name>
<evidence type="ECO:0000259" key="7">
    <source>
        <dbReference type="Pfam" id="PF12698"/>
    </source>
</evidence>
<feature type="transmembrane region" description="Helical" evidence="6">
    <location>
        <begin position="351"/>
        <end position="374"/>
    </location>
</feature>
<dbReference type="Gene3D" id="3.40.1710.10">
    <property type="entry name" value="abc type-2 transporter like domain"/>
    <property type="match status" value="1"/>
</dbReference>
<evidence type="ECO:0000256" key="3">
    <source>
        <dbReference type="ARBA" id="ARBA00022692"/>
    </source>
</evidence>
<organism evidence="8 9">
    <name type="scientific">Anaeromyxobacter oryzae</name>
    <dbReference type="NCBI Taxonomy" id="2918170"/>
    <lineage>
        <taxon>Bacteria</taxon>
        <taxon>Pseudomonadati</taxon>
        <taxon>Myxococcota</taxon>
        <taxon>Myxococcia</taxon>
        <taxon>Myxococcales</taxon>
        <taxon>Cystobacterineae</taxon>
        <taxon>Anaeromyxobacteraceae</taxon>
        <taxon>Anaeromyxobacter</taxon>
    </lineage>
</organism>
<dbReference type="Pfam" id="PF12698">
    <property type="entry name" value="ABC2_membrane_3"/>
    <property type="match status" value="1"/>
</dbReference>
<keyword evidence="2" id="KW-1003">Cell membrane</keyword>
<dbReference type="InterPro" id="IPR051449">
    <property type="entry name" value="ABC-2_transporter_component"/>
</dbReference>
<dbReference type="PANTHER" id="PTHR30294">
    <property type="entry name" value="MEMBRANE COMPONENT OF ABC TRANSPORTER YHHJ-RELATED"/>
    <property type="match status" value="1"/>
</dbReference>
<evidence type="ECO:0000256" key="6">
    <source>
        <dbReference type="SAM" id="Phobius"/>
    </source>
</evidence>
<evidence type="ECO:0000256" key="4">
    <source>
        <dbReference type="ARBA" id="ARBA00022989"/>
    </source>
</evidence>
<feature type="transmembrane region" description="Helical" evidence="6">
    <location>
        <begin position="403"/>
        <end position="422"/>
    </location>
</feature>
<feature type="transmembrane region" description="Helical" evidence="6">
    <location>
        <begin position="29"/>
        <end position="48"/>
    </location>
</feature>
<accession>A0ABM7X0U7</accession>
<keyword evidence="9" id="KW-1185">Reference proteome</keyword>
<dbReference type="EMBL" id="AP025591">
    <property type="protein sequence ID" value="BDG05427.1"/>
    <property type="molecule type" value="Genomic_DNA"/>
</dbReference>
<dbReference type="InterPro" id="IPR013525">
    <property type="entry name" value="ABC2_TM"/>
</dbReference>
<sequence>MSARDPILRPVLALARKDLVLLLRSRGHLFFSFGWPILMAVLFGLVFGGRAGGDGTITVAIVDEDGSPAAARLVARLRAEPALELVPAAGAEAERLVRSGERVAAIVVPAGYGDTADRLFRGQPLRLELLVDPSRKAEAAMLEGVLTGAAFGTISEIFTDDARARALVDRSLADLRAAPADRQDRASLERLLRELGTFLDARPAAPAGAPSARPAFQPVAIARRALEAREARPGNAFDFTFPQGILWGVIGCALGFAQSLVGERTRGTLARLQVAPLSAAHVLAGKALACFVTIAALEAALLAAGRGLGMRPASWPLLAVAAVCVDACFVGIMMAVAAAGRDEQAAGGLGWALMMPLALFGGGMIPLFILPGWMQAVGAVSPVRWGILALEGAIWRGFGAAELARPCLVLLAFGAMGFALGARTFRARP</sequence>
<gene>
    <name evidence="8" type="ORF">AMOR_44230</name>
</gene>
<reference evidence="9" key="1">
    <citation type="journal article" date="2022" name="Int. J. Syst. Evol. Microbiol.">
        <title>Anaeromyxobacter oryzae sp. nov., Anaeromyxobacter diazotrophicus sp. nov. and Anaeromyxobacter paludicola sp. nov., isolated from paddy soils.</title>
        <authorList>
            <person name="Itoh H."/>
            <person name="Xu Z."/>
            <person name="Mise K."/>
            <person name="Masuda Y."/>
            <person name="Ushijima N."/>
            <person name="Hayakawa C."/>
            <person name="Shiratori Y."/>
            <person name="Senoo K."/>
        </authorList>
    </citation>
    <scope>NUCLEOTIDE SEQUENCE [LARGE SCALE GENOMIC DNA]</scope>
    <source>
        <strain evidence="9">Red232</strain>
    </source>
</reference>
<evidence type="ECO:0000256" key="5">
    <source>
        <dbReference type="ARBA" id="ARBA00023136"/>
    </source>
</evidence>
<feature type="domain" description="ABC-2 type transporter transmembrane" evidence="7">
    <location>
        <begin position="29"/>
        <end position="422"/>
    </location>
</feature>
<feature type="transmembrane region" description="Helical" evidence="6">
    <location>
        <begin position="283"/>
        <end position="305"/>
    </location>
</feature>